<dbReference type="InterPro" id="IPR052164">
    <property type="entry name" value="Anthracycline_SecMetBiosynth"/>
</dbReference>
<proteinExistence type="predicted"/>
<dbReference type="PANTHER" id="PTHR33993">
    <property type="entry name" value="GLYOXALASE-RELATED"/>
    <property type="match status" value="1"/>
</dbReference>
<evidence type="ECO:0000259" key="1">
    <source>
        <dbReference type="Pfam" id="PF00903"/>
    </source>
</evidence>
<dbReference type="RefSeq" id="WP_068168860.1">
    <property type="nucleotide sequence ID" value="NZ_CP061538.1"/>
</dbReference>
<dbReference type="Pfam" id="PF00903">
    <property type="entry name" value="Glyoxalase"/>
    <property type="match status" value="1"/>
</dbReference>
<gene>
    <name evidence="2" type="ORF">IDM48_11105</name>
</gene>
<protein>
    <recommendedName>
        <fullName evidence="1">Glyoxalase/fosfomycin resistance/dioxygenase domain-containing protein</fullName>
    </recommendedName>
</protein>
<name>A0A7H2BJM9_9MICC</name>
<dbReference type="KEGG" id="rama:IDM48_11105"/>
<evidence type="ECO:0000313" key="2">
    <source>
        <dbReference type="EMBL" id="QNV39875.1"/>
    </source>
</evidence>
<evidence type="ECO:0000313" key="3">
    <source>
        <dbReference type="Proteomes" id="UP000516421"/>
    </source>
</evidence>
<dbReference type="InterPro" id="IPR004360">
    <property type="entry name" value="Glyas_Fos-R_dOase_dom"/>
</dbReference>
<accession>A0A7H2BJM9</accession>
<dbReference type="InterPro" id="IPR029068">
    <property type="entry name" value="Glyas_Bleomycin-R_OHBP_Dase"/>
</dbReference>
<dbReference type="EMBL" id="CP061538">
    <property type="protein sequence ID" value="QNV39875.1"/>
    <property type="molecule type" value="Genomic_DNA"/>
</dbReference>
<organism evidence="2 3">
    <name type="scientific">Rothia amarae</name>
    <dbReference type="NCBI Taxonomy" id="169480"/>
    <lineage>
        <taxon>Bacteria</taxon>
        <taxon>Bacillati</taxon>
        <taxon>Actinomycetota</taxon>
        <taxon>Actinomycetes</taxon>
        <taxon>Micrococcales</taxon>
        <taxon>Micrococcaceae</taxon>
        <taxon>Rothia</taxon>
    </lineage>
</organism>
<reference evidence="2 3" key="1">
    <citation type="submission" date="2020-09" db="EMBL/GenBank/DDBJ databases">
        <title>Investigation of environmental microbe.</title>
        <authorList>
            <person name="Ou Y."/>
            <person name="Kang Q."/>
        </authorList>
    </citation>
    <scope>NUCLEOTIDE SEQUENCE [LARGE SCALE GENOMIC DNA]</scope>
    <source>
        <strain evidence="2 3">KJZ-9</strain>
    </source>
</reference>
<keyword evidence="3" id="KW-1185">Reference proteome</keyword>
<feature type="domain" description="Glyoxalase/fosfomycin resistance/dioxygenase" evidence="1">
    <location>
        <begin position="11"/>
        <end position="90"/>
    </location>
</feature>
<dbReference type="Gene3D" id="3.10.180.10">
    <property type="entry name" value="2,3-Dihydroxybiphenyl 1,2-Dioxygenase, domain 1"/>
    <property type="match status" value="1"/>
</dbReference>
<dbReference type="Proteomes" id="UP000516421">
    <property type="component" value="Chromosome"/>
</dbReference>
<dbReference type="PANTHER" id="PTHR33993:SF14">
    <property type="entry name" value="GB|AAF24581.1"/>
    <property type="match status" value="1"/>
</dbReference>
<dbReference type="SUPFAM" id="SSF54593">
    <property type="entry name" value="Glyoxalase/Bleomycin resistance protein/Dihydroxybiphenyl dioxygenase"/>
    <property type="match status" value="1"/>
</dbReference>
<dbReference type="AlphaFoldDB" id="A0A7H2BJM9"/>
<sequence>MAFKQGDPMWVDLGSDQLEESKKFYSELFGWEFTDTGADFGHYNIITLNGQRIGGAMNSLFGPDGPREKAETSNAWSVYLKVDDMEQSIEAVAGPDATAFQIVNVPQDS</sequence>